<keyword evidence="2" id="KW-0269">Exonuclease</keyword>
<dbReference type="Proteomes" id="UP001210720">
    <property type="component" value="Unassembled WGS sequence"/>
</dbReference>
<dbReference type="EMBL" id="JAQIOY010000002">
    <property type="protein sequence ID" value="MDA7424757.1"/>
    <property type="molecule type" value="Genomic_DNA"/>
</dbReference>
<accession>A0ABT4XS77</accession>
<comment type="caution">
    <text evidence="2">The sequence shown here is derived from an EMBL/GenBank/DDBJ whole genome shotgun (WGS) entry which is preliminary data.</text>
</comment>
<sequence length="207" mass="22698">MAVPSEIIVWDAEFLTDQGAMQRMWCGPTDPDPVLVQLGAVRLSMTGTFEISSPFRMLVRPRDRFGEAIQPSAFFCKLTGLSADAVARDGVPLAEALERFADYCRGAPVWAWGKDEFHAVAISCYVEGIAPPMPATQFGNGPSLMMQAGVPVEDILQMRSHTMLPYFDLPEQGEQAHDALGDAQSVARVFQHLLVQGRLSAQDFARP</sequence>
<name>A0ABT4XS77_9RHOB</name>
<keyword evidence="2" id="KW-0540">Nuclease</keyword>
<dbReference type="InterPro" id="IPR013520">
    <property type="entry name" value="Ribonucl_H"/>
</dbReference>
<dbReference type="SMART" id="SM00479">
    <property type="entry name" value="EXOIII"/>
    <property type="match status" value="1"/>
</dbReference>
<protein>
    <submittedName>
        <fullName evidence="2">Exonuclease</fullName>
    </submittedName>
</protein>
<reference evidence="2 3" key="1">
    <citation type="submission" date="2023-01" db="EMBL/GenBank/DDBJ databases">
        <title>Thalassococcus onchidii sp. nov., isolated from a marine invertebrate from the South China Sea.</title>
        <authorList>
            <person name="Xu S."/>
            <person name="Liu Z."/>
            <person name="Xu Y."/>
        </authorList>
    </citation>
    <scope>NUCLEOTIDE SEQUENCE [LARGE SCALE GENOMIC DNA]</scope>
    <source>
        <strain evidence="2 3">KCTC 32084</strain>
    </source>
</reference>
<dbReference type="GO" id="GO:0004527">
    <property type="term" value="F:exonuclease activity"/>
    <property type="evidence" value="ECO:0007669"/>
    <property type="project" value="UniProtKB-KW"/>
</dbReference>
<dbReference type="RefSeq" id="WP_271432100.1">
    <property type="nucleotide sequence ID" value="NZ_JAQIOY010000002.1"/>
</dbReference>
<evidence type="ECO:0000259" key="1">
    <source>
        <dbReference type="SMART" id="SM00479"/>
    </source>
</evidence>
<feature type="domain" description="Exonuclease" evidence="1">
    <location>
        <begin position="6"/>
        <end position="199"/>
    </location>
</feature>
<keyword evidence="3" id="KW-1185">Reference proteome</keyword>
<dbReference type="InterPro" id="IPR012337">
    <property type="entry name" value="RNaseH-like_sf"/>
</dbReference>
<keyword evidence="2" id="KW-0378">Hydrolase</keyword>
<gene>
    <name evidence="2" type="ORF">PFY00_08480</name>
</gene>
<evidence type="ECO:0000313" key="2">
    <source>
        <dbReference type="EMBL" id="MDA7424757.1"/>
    </source>
</evidence>
<evidence type="ECO:0000313" key="3">
    <source>
        <dbReference type="Proteomes" id="UP001210720"/>
    </source>
</evidence>
<organism evidence="2 3">
    <name type="scientific">Thalassococcus lentus</name>
    <dbReference type="NCBI Taxonomy" id="1210524"/>
    <lineage>
        <taxon>Bacteria</taxon>
        <taxon>Pseudomonadati</taxon>
        <taxon>Pseudomonadota</taxon>
        <taxon>Alphaproteobacteria</taxon>
        <taxon>Rhodobacterales</taxon>
        <taxon>Roseobacteraceae</taxon>
        <taxon>Thalassococcus</taxon>
    </lineage>
</organism>
<proteinExistence type="predicted"/>
<dbReference type="InterPro" id="IPR036397">
    <property type="entry name" value="RNaseH_sf"/>
</dbReference>
<dbReference type="SUPFAM" id="SSF53098">
    <property type="entry name" value="Ribonuclease H-like"/>
    <property type="match status" value="1"/>
</dbReference>
<dbReference type="Gene3D" id="3.30.420.10">
    <property type="entry name" value="Ribonuclease H-like superfamily/Ribonuclease H"/>
    <property type="match status" value="1"/>
</dbReference>